<evidence type="ECO:0000256" key="2">
    <source>
        <dbReference type="ARBA" id="ARBA00022670"/>
    </source>
</evidence>
<comment type="similarity">
    <text evidence="1">Belongs to the peptidase A1 family.</text>
</comment>
<evidence type="ECO:0000256" key="5">
    <source>
        <dbReference type="ARBA" id="ARBA00023145"/>
    </source>
</evidence>
<keyword evidence="11" id="KW-1185">Reference proteome</keyword>
<keyword evidence="6" id="KW-1015">Disulfide bond</keyword>
<keyword evidence="8" id="KW-0732">Signal</keyword>
<feature type="domain" description="Peptidase A1" evidence="9">
    <location>
        <begin position="84"/>
        <end position="229"/>
    </location>
</feature>
<evidence type="ECO:0000313" key="11">
    <source>
        <dbReference type="Proteomes" id="UP000479710"/>
    </source>
</evidence>
<dbReference type="PROSITE" id="PS51767">
    <property type="entry name" value="PEPTIDASE_A1"/>
    <property type="match status" value="1"/>
</dbReference>
<protein>
    <recommendedName>
        <fullName evidence="9">Peptidase A1 domain-containing protein</fullName>
    </recommendedName>
</protein>
<gene>
    <name evidence="10" type="ORF">E2562_027546</name>
</gene>
<keyword evidence="5" id="KW-0865">Zymogen</keyword>
<keyword evidence="2" id="KW-0645">Protease</keyword>
<keyword evidence="4" id="KW-0378">Hydrolase</keyword>
<evidence type="ECO:0000256" key="6">
    <source>
        <dbReference type="ARBA" id="ARBA00023157"/>
    </source>
</evidence>
<comment type="caution">
    <text evidence="10">The sequence shown here is derived from an EMBL/GenBank/DDBJ whole genome shotgun (WGS) entry which is preliminary data.</text>
</comment>
<dbReference type="PANTHER" id="PTHR47966:SF76">
    <property type="entry name" value="ASPARTIC PROTEINASE A1"/>
    <property type="match status" value="1"/>
</dbReference>
<dbReference type="Pfam" id="PF00026">
    <property type="entry name" value="Asp"/>
    <property type="match status" value="1"/>
</dbReference>
<evidence type="ECO:0000256" key="7">
    <source>
        <dbReference type="ARBA" id="ARBA00023180"/>
    </source>
</evidence>
<accession>A0A6G1CHR6</accession>
<proteinExistence type="inferred from homology"/>
<dbReference type="PANTHER" id="PTHR47966">
    <property type="entry name" value="BETA-SITE APP-CLEAVING ENZYME, ISOFORM A-RELATED"/>
    <property type="match status" value="1"/>
</dbReference>
<evidence type="ECO:0000256" key="8">
    <source>
        <dbReference type="SAM" id="SignalP"/>
    </source>
</evidence>
<dbReference type="SUPFAM" id="SSF50630">
    <property type="entry name" value="Acid proteases"/>
    <property type="match status" value="1"/>
</dbReference>
<feature type="signal peptide" evidence="8">
    <location>
        <begin position="1"/>
        <end position="24"/>
    </location>
</feature>
<dbReference type="InterPro" id="IPR033121">
    <property type="entry name" value="PEPTIDASE_A1"/>
</dbReference>
<dbReference type="InterPro" id="IPR021109">
    <property type="entry name" value="Peptidase_aspartic_dom_sf"/>
</dbReference>
<dbReference type="PROSITE" id="PS00141">
    <property type="entry name" value="ASP_PROTEASE"/>
    <property type="match status" value="1"/>
</dbReference>
<dbReference type="AlphaFoldDB" id="A0A6G1CHR6"/>
<dbReference type="Proteomes" id="UP000479710">
    <property type="component" value="Unassembled WGS sequence"/>
</dbReference>
<dbReference type="OrthoDB" id="771136at2759"/>
<dbReference type="InterPro" id="IPR001461">
    <property type="entry name" value="Aspartic_peptidase_A1"/>
</dbReference>
<keyword evidence="3" id="KW-0064">Aspartyl protease</keyword>
<evidence type="ECO:0000256" key="1">
    <source>
        <dbReference type="ARBA" id="ARBA00007447"/>
    </source>
</evidence>
<sequence>MGTHGVALVLLAAVLLQALLPALAAEGSVRIALEKWPIDENSRVAARLSGEQGARRLGLHGANSLGGGGEGDIVVLKNYMNAQYFREIGIGTLAQKFTIIFDSGSSNLWVASSKCYFSSFMMKGKIILYSRVFMMKGIKICMGWQHQTNLQSDGDRSFTACKRRPNVALSVGRVCIPFFYFLLGKRLLVPQLTSSNRLYSFLVYNDYHLVSSKILFYMSLNKSLCSKYF</sequence>
<evidence type="ECO:0000259" key="9">
    <source>
        <dbReference type="PROSITE" id="PS51767"/>
    </source>
</evidence>
<dbReference type="GO" id="GO:0006508">
    <property type="term" value="P:proteolysis"/>
    <property type="evidence" value="ECO:0007669"/>
    <property type="project" value="UniProtKB-KW"/>
</dbReference>
<evidence type="ECO:0000313" key="10">
    <source>
        <dbReference type="EMBL" id="KAF0900185.1"/>
    </source>
</evidence>
<dbReference type="Gene3D" id="2.40.70.10">
    <property type="entry name" value="Acid Proteases"/>
    <property type="match status" value="1"/>
</dbReference>
<evidence type="ECO:0000256" key="4">
    <source>
        <dbReference type="ARBA" id="ARBA00022801"/>
    </source>
</evidence>
<keyword evidence="7" id="KW-0325">Glycoprotein</keyword>
<dbReference type="EMBL" id="SPHZ02000009">
    <property type="protein sequence ID" value="KAF0900185.1"/>
    <property type="molecule type" value="Genomic_DNA"/>
</dbReference>
<name>A0A6G1CHR6_9ORYZ</name>
<organism evidence="10 11">
    <name type="scientific">Oryza meyeriana var. granulata</name>
    <dbReference type="NCBI Taxonomy" id="110450"/>
    <lineage>
        <taxon>Eukaryota</taxon>
        <taxon>Viridiplantae</taxon>
        <taxon>Streptophyta</taxon>
        <taxon>Embryophyta</taxon>
        <taxon>Tracheophyta</taxon>
        <taxon>Spermatophyta</taxon>
        <taxon>Magnoliopsida</taxon>
        <taxon>Liliopsida</taxon>
        <taxon>Poales</taxon>
        <taxon>Poaceae</taxon>
        <taxon>BOP clade</taxon>
        <taxon>Oryzoideae</taxon>
        <taxon>Oryzeae</taxon>
        <taxon>Oryzinae</taxon>
        <taxon>Oryza</taxon>
        <taxon>Oryza meyeriana</taxon>
    </lineage>
</organism>
<feature type="chain" id="PRO_5026182029" description="Peptidase A1 domain-containing protein" evidence="8">
    <location>
        <begin position="25"/>
        <end position="229"/>
    </location>
</feature>
<evidence type="ECO:0000256" key="3">
    <source>
        <dbReference type="ARBA" id="ARBA00022750"/>
    </source>
</evidence>
<reference evidence="10 11" key="1">
    <citation type="submission" date="2019-11" db="EMBL/GenBank/DDBJ databases">
        <title>Whole genome sequence of Oryza granulata.</title>
        <authorList>
            <person name="Li W."/>
        </authorList>
    </citation>
    <scope>NUCLEOTIDE SEQUENCE [LARGE SCALE GENOMIC DNA]</scope>
    <source>
        <strain evidence="11">cv. Menghai</strain>
        <tissue evidence="10">Leaf</tissue>
    </source>
</reference>
<dbReference type="GO" id="GO:0004190">
    <property type="term" value="F:aspartic-type endopeptidase activity"/>
    <property type="evidence" value="ECO:0007669"/>
    <property type="project" value="UniProtKB-KW"/>
</dbReference>
<dbReference type="InterPro" id="IPR001969">
    <property type="entry name" value="Aspartic_peptidase_AS"/>
</dbReference>